<evidence type="ECO:0000259" key="1">
    <source>
        <dbReference type="Pfam" id="PF13229"/>
    </source>
</evidence>
<dbReference type="InterPro" id="IPR006626">
    <property type="entry name" value="PbH1"/>
</dbReference>
<dbReference type="Proteomes" id="UP001162640">
    <property type="component" value="Unassembled WGS sequence"/>
</dbReference>
<dbReference type="EMBL" id="BLQM01000008">
    <property type="protein sequence ID" value="GMH49186.1"/>
    <property type="molecule type" value="Genomic_DNA"/>
</dbReference>
<name>A0A9W6ZBG7_9STRA</name>
<sequence>MLFPIFCLNQYQAAIMSQLSSIIGLLTLSPTLIQGLTIPLAPPDTLASAQSQVREAIAKGCQEEIYVDISPGVYDVSTLTFDSGDTLPSGFSTTYRVSPRSVTGFSTTYRADSPGSPGSVTLTGGEQLDPSLFVAVDNSPLLSYDLSQNGFTSENIGELDTGMLGNCANQKAELSSPNIDITLARFPNIDNQTNLWNFAHINSTCINSDSEDPCLSNFTVTGEDAARFSKYQNTDDLDLWLHGYWSFDWADNHVHVTSINANDTHATFNIDPDTPPVYGFLPGARFVVENVLSELDTPNEYYIDKSTATLYVSSSIPSLENLSVSKAKTLLSFDKASNINLEGLSFAYAQGSAITGKNNNNITISNCTVSNVGAVGIDLDGSNIQISDTSISHCGCGGISITGGDRATLTPSNNVVLRSSISNYATWKRTYQPGVHFDGIGDTIKECEVFNAPHEGIAGMGNDHLFDSNFVHDVCFESSDAGAFYTGRSWSNRGNVVVNNRFENIRPLTPTVLGYTQEQGLYLDDQMSGYTIRNNTFVNCMQAMLIGGGRDNVIDSNTFVDCDSGVVFDNRGLTWDLDNCPEGGAFQADLESLNYQQDPWASAYPDVVYIWDGGDEKPCTPQHNEFTSNSFCRCGSAVAAYDGAENDNTIKDNLVVDDC</sequence>
<dbReference type="InterPro" id="IPR039448">
    <property type="entry name" value="Beta_helix"/>
</dbReference>
<organism evidence="2 3">
    <name type="scientific">Triparma laevis f. inornata</name>
    <dbReference type="NCBI Taxonomy" id="1714386"/>
    <lineage>
        <taxon>Eukaryota</taxon>
        <taxon>Sar</taxon>
        <taxon>Stramenopiles</taxon>
        <taxon>Ochrophyta</taxon>
        <taxon>Bolidophyceae</taxon>
        <taxon>Parmales</taxon>
        <taxon>Triparmaceae</taxon>
        <taxon>Triparma</taxon>
    </lineage>
</organism>
<gene>
    <name evidence="2" type="ORF">TL16_g00456</name>
</gene>
<evidence type="ECO:0000313" key="2">
    <source>
        <dbReference type="EMBL" id="GMH49186.1"/>
    </source>
</evidence>
<dbReference type="InterPro" id="IPR012334">
    <property type="entry name" value="Pectin_lyas_fold"/>
</dbReference>
<dbReference type="PANTHER" id="PTHR36453">
    <property type="entry name" value="SECRETED PROTEIN-RELATED"/>
    <property type="match status" value="1"/>
</dbReference>
<proteinExistence type="predicted"/>
<comment type="caution">
    <text evidence="2">The sequence shown here is derived from an EMBL/GenBank/DDBJ whole genome shotgun (WGS) entry which is preliminary data.</text>
</comment>
<feature type="domain" description="Right handed beta helix" evidence="1">
    <location>
        <begin position="434"/>
        <end position="572"/>
    </location>
</feature>
<dbReference type="SUPFAM" id="SSF51126">
    <property type="entry name" value="Pectin lyase-like"/>
    <property type="match status" value="1"/>
</dbReference>
<dbReference type="Pfam" id="PF13229">
    <property type="entry name" value="Beta_helix"/>
    <property type="match status" value="2"/>
</dbReference>
<dbReference type="AlphaFoldDB" id="A0A9W6ZBG7"/>
<reference evidence="3" key="1">
    <citation type="journal article" date="2023" name="Commun. Biol.">
        <title>Genome analysis of Parmales, the sister group of diatoms, reveals the evolutionary specialization of diatoms from phago-mixotrophs to photoautotrophs.</title>
        <authorList>
            <person name="Ban H."/>
            <person name="Sato S."/>
            <person name="Yoshikawa S."/>
            <person name="Yamada K."/>
            <person name="Nakamura Y."/>
            <person name="Ichinomiya M."/>
            <person name="Sato N."/>
            <person name="Blanc-Mathieu R."/>
            <person name="Endo H."/>
            <person name="Kuwata A."/>
            <person name="Ogata H."/>
        </authorList>
    </citation>
    <scope>NUCLEOTIDE SEQUENCE [LARGE SCALE GENOMIC DNA]</scope>
</reference>
<accession>A0A9W6ZBG7</accession>
<dbReference type="PANTHER" id="PTHR36453:SF1">
    <property type="entry name" value="RIGHT HANDED BETA HELIX DOMAIN-CONTAINING PROTEIN"/>
    <property type="match status" value="1"/>
</dbReference>
<protein>
    <recommendedName>
        <fullName evidence="1">Right handed beta helix domain-containing protein</fullName>
    </recommendedName>
</protein>
<evidence type="ECO:0000313" key="3">
    <source>
        <dbReference type="Proteomes" id="UP001162640"/>
    </source>
</evidence>
<dbReference type="SMART" id="SM00710">
    <property type="entry name" value="PbH1"/>
    <property type="match status" value="6"/>
</dbReference>
<dbReference type="Gene3D" id="2.160.20.10">
    <property type="entry name" value="Single-stranded right-handed beta-helix, Pectin lyase-like"/>
    <property type="match status" value="1"/>
</dbReference>
<feature type="domain" description="Right handed beta helix" evidence="1">
    <location>
        <begin position="313"/>
        <end position="419"/>
    </location>
</feature>
<dbReference type="InterPro" id="IPR011050">
    <property type="entry name" value="Pectin_lyase_fold/virulence"/>
</dbReference>